<dbReference type="InterPro" id="IPR013341">
    <property type="entry name" value="Mandelate_racemase_N_dom"/>
</dbReference>
<gene>
    <name evidence="8" type="ORF">C9427_32350</name>
</gene>
<organism evidence="8 9">
    <name type="scientific">Mesorhizobium helmanticense</name>
    <dbReference type="NCBI Taxonomy" id="1776423"/>
    <lineage>
        <taxon>Bacteria</taxon>
        <taxon>Pseudomonadati</taxon>
        <taxon>Pseudomonadota</taxon>
        <taxon>Alphaproteobacteria</taxon>
        <taxon>Hyphomicrobiales</taxon>
        <taxon>Phyllobacteriaceae</taxon>
        <taxon>Mesorhizobium</taxon>
    </lineage>
</organism>
<dbReference type="InterPro" id="IPR029065">
    <property type="entry name" value="Enolase_C-like"/>
</dbReference>
<dbReference type="Gene3D" id="3.30.390.10">
    <property type="entry name" value="Enolase-like, N-terminal domain"/>
    <property type="match status" value="1"/>
</dbReference>
<evidence type="ECO:0000259" key="7">
    <source>
        <dbReference type="SMART" id="SM00922"/>
    </source>
</evidence>
<dbReference type="PANTHER" id="PTHR48073">
    <property type="entry name" value="O-SUCCINYLBENZOATE SYNTHASE-RELATED"/>
    <property type="match status" value="1"/>
</dbReference>
<dbReference type="Pfam" id="PF02746">
    <property type="entry name" value="MR_MLE_N"/>
    <property type="match status" value="1"/>
</dbReference>
<evidence type="ECO:0000256" key="2">
    <source>
        <dbReference type="ARBA" id="ARBA00008031"/>
    </source>
</evidence>
<protein>
    <submittedName>
        <fullName evidence="8">Mandelate racemase</fullName>
    </submittedName>
</protein>
<evidence type="ECO:0000256" key="5">
    <source>
        <dbReference type="ARBA" id="ARBA00023235"/>
    </source>
</evidence>
<dbReference type="EMBL" id="PZJX01000074">
    <property type="protein sequence ID" value="PTE06334.1"/>
    <property type="molecule type" value="Genomic_DNA"/>
</dbReference>
<dbReference type="GO" id="GO:0046872">
    <property type="term" value="F:metal ion binding"/>
    <property type="evidence" value="ECO:0007669"/>
    <property type="project" value="UniProtKB-KW"/>
</dbReference>
<dbReference type="AlphaFoldDB" id="A0A2T4IL18"/>
<dbReference type="SFLD" id="SFLDS00001">
    <property type="entry name" value="Enolase"/>
    <property type="match status" value="1"/>
</dbReference>
<evidence type="ECO:0000256" key="6">
    <source>
        <dbReference type="SAM" id="MobiDB-lite"/>
    </source>
</evidence>
<keyword evidence="4" id="KW-0460">Magnesium</keyword>
<evidence type="ECO:0000256" key="4">
    <source>
        <dbReference type="ARBA" id="ARBA00022842"/>
    </source>
</evidence>
<dbReference type="InterPro" id="IPR029017">
    <property type="entry name" value="Enolase-like_N"/>
</dbReference>
<reference evidence="8 9" key="1">
    <citation type="submission" date="2018-03" db="EMBL/GenBank/DDBJ databases">
        <title>Genome sequence of the symbiotic type strain Mesorhizobium helmanticense CSLC115NT isolated from Lotus corniculatus nodules.</title>
        <authorList>
            <person name="Sannazzaro A.I."/>
            <person name="Torres Tejerizo G.A."/>
            <person name="Dip D."/>
            <person name="Caballero M."/>
            <person name="Pistorio M."/>
            <person name="Estrella M.J."/>
        </authorList>
    </citation>
    <scope>NUCLEOTIDE SEQUENCE [LARGE SCALE GENOMIC DNA]</scope>
    <source>
        <strain evidence="8 9">CSLC115N</strain>
    </source>
</reference>
<dbReference type="InterPro" id="IPR036849">
    <property type="entry name" value="Enolase-like_C_sf"/>
</dbReference>
<evidence type="ECO:0000313" key="9">
    <source>
        <dbReference type="Proteomes" id="UP000240259"/>
    </source>
</evidence>
<dbReference type="Pfam" id="PF13378">
    <property type="entry name" value="MR_MLE_C"/>
    <property type="match status" value="1"/>
</dbReference>
<comment type="similarity">
    <text evidence="2">Belongs to the mandelate racemase/muconate lactonizing enzyme family.</text>
</comment>
<dbReference type="GO" id="GO:0016854">
    <property type="term" value="F:racemase and epimerase activity"/>
    <property type="evidence" value="ECO:0007669"/>
    <property type="project" value="UniProtKB-ARBA"/>
</dbReference>
<comment type="cofactor">
    <cofactor evidence="1">
        <name>Mg(2+)</name>
        <dbReference type="ChEBI" id="CHEBI:18420"/>
    </cofactor>
</comment>
<accession>A0A2T4IL18</accession>
<feature type="domain" description="Mandelate racemase/muconate lactonizing enzyme C-terminal" evidence="7">
    <location>
        <begin position="187"/>
        <end position="280"/>
    </location>
</feature>
<feature type="region of interest" description="Disordered" evidence="6">
    <location>
        <begin position="390"/>
        <end position="413"/>
    </location>
</feature>
<dbReference type="FunFam" id="3.30.390.10:FF:000009">
    <property type="entry name" value="Hydrophobic dipeptide epimerase"/>
    <property type="match status" value="1"/>
</dbReference>
<dbReference type="PANTHER" id="PTHR48073:SF2">
    <property type="entry name" value="O-SUCCINYLBENZOATE SYNTHASE"/>
    <property type="match status" value="1"/>
</dbReference>
<dbReference type="GO" id="GO:0006518">
    <property type="term" value="P:peptide metabolic process"/>
    <property type="evidence" value="ECO:0007669"/>
    <property type="project" value="UniProtKB-ARBA"/>
</dbReference>
<dbReference type="SMART" id="SM00922">
    <property type="entry name" value="MR_MLE"/>
    <property type="match status" value="1"/>
</dbReference>
<dbReference type="InterPro" id="IPR013342">
    <property type="entry name" value="Mandelate_racemase_C"/>
</dbReference>
<dbReference type="SUPFAM" id="SSF51604">
    <property type="entry name" value="Enolase C-terminal domain-like"/>
    <property type="match status" value="1"/>
</dbReference>
<keyword evidence="9" id="KW-1185">Reference proteome</keyword>
<dbReference type="Gene3D" id="3.20.20.120">
    <property type="entry name" value="Enolase-like C-terminal domain"/>
    <property type="match status" value="1"/>
</dbReference>
<dbReference type="Proteomes" id="UP000240259">
    <property type="component" value="Unassembled WGS sequence"/>
</dbReference>
<dbReference type="SFLD" id="SFLDG00180">
    <property type="entry name" value="muconate_cycloisomerase"/>
    <property type="match status" value="1"/>
</dbReference>
<sequence length="413" mass="44922">MSISADLPISMSLASSKYPEISAPIRSRSRAKPILYPPTKGKPPMKINRISVFEIVTPYPQGYGLSRGRIWTSFESTIVKIGTDAGIVGWGELQTLGGNYLPAFARGAKAAIEELAPHLIGENPLQLDRINYLMDHVLYGHPYAKSPIDMACWDILGKATEMPLCDLLGGRFEGGLDLMCAPTVGSIEEMLAMTAGFRENGFKRMSLKLGGDVAEDVSRIRAILEHAQPGEEYYADCNRGWTRDQALRVMRQIRDLDIYIEQPCASYEDCLAVRRRTDHPMILDEIVDSPEMVMRIIADGAADLVNIKISRVGGLTKARRARDMCVTAGLPMTIQDVGGSGIVQAAIYHLAQSTPQEFRHSVYDPLTVVSDALTDAPIYAQGGGALVEASDRPGLGQEPLPGSSLGDPIAVYG</sequence>
<evidence type="ECO:0000256" key="1">
    <source>
        <dbReference type="ARBA" id="ARBA00001946"/>
    </source>
</evidence>
<name>A0A2T4IL18_9HYPH</name>
<proteinExistence type="inferred from homology"/>
<comment type="caution">
    <text evidence="8">The sequence shown here is derived from an EMBL/GenBank/DDBJ whole genome shotgun (WGS) entry which is preliminary data.</text>
</comment>
<evidence type="ECO:0000313" key="8">
    <source>
        <dbReference type="EMBL" id="PTE06334.1"/>
    </source>
</evidence>
<dbReference type="OrthoDB" id="9775913at2"/>
<evidence type="ECO:0000256" key="3">
    <source>
        <dbReference type="ARBA" id="ARBA00022723"/>
    </source>
</evidence>
<keyword evidence="3" id="KW-0479">Metal-binding</keyword>
<keyword evidence="5" id="KW-0413">Isomerase</keyword>
<dbReference type="SUPFAM" id="SSF54826">
    <property type="entry name" value="Enolase N-terminal domain-like"/>
    <property type="match status" value="1"/>
</dbReference>